<gene>
    <name evidence="12" type="ORF">PHET_12335</name>
</gene>
<evidence type="ECO:0000259" key="11">
    <source>
        <dbReference type="Pfam" id="PF13691"/>
    </source>
</evidence>
<dbReference type="InterPro" id="IPR047151">
    <property type="entry name" value="RNZ2-like"/>
</dbReference>
<dbReference type="AlphaFoldDB" id="A0A8J4SYU9"/>
<organism evidence="12 13">
    <name type="scientific">Paragonimus heterotremus</name>
    <dbReference type="NCBI Taxonomy" id="100268"/>
    <lineage>
        <taxon>Eukaryota</taxon>
        <taxon>Metazoa</taxon>
        <taxon>Spiralia</taxon>
        <taxon>Lophotrochozoa</taxon>
        <taxon>Platyhelminthes</taxon>
        <taxon>Trematoda</taxon>
        <taxon>Digenea</taxon>
        <taxon>Plagiorchiida</taxon>
        <taxon>Troglotremata</taxon>
        <taxon>Troglotrematidae</taxon>
        <taxon>Paragonimus</taxon>
    </lineage>
</organism>
<evidence type="ECO:0000256" key="6">
    <source>
        <dbReference type="ARBA" id="ARBA00022722"/>
    </source>
</evidence>
<evidence type="ECO:0000256" key="7">
    <source>
        <dbReference type="ARBA" id="ARBA00022723"/>
    </source>
</evidence>
<dbReference type="PANTHER" id="PTHR12553:SF49">
    <property type="entry name" value="ZINC PHOSPHODIESTERASE ELAC PROTEIN 2"/>
    <property type="match status" value="1"/>
</dbReference>
<keyword evidence="10" id="KW-0862">Zinc</keyword>
<evidence type="ECO:0000256" key="5">
    <source>
        <dbReference type="ARBA" id="ARBA00022694"/>
    </source>
</evidence>
<comment type="similarity">
    <text evidence="3">Belongs to the RNase Z family.</text>
</comment>
<dbReference type="InterPro" id="IPR036866">
    <property type="entry name" value="RibonucZ/Hydroxyglut_hydro"/>
</dbReference>
<dbReference type="Proteomes" id="UP000748531">
    <property type="component" value="Unassembled WGS sequence"/>
</dbReference>
<keyword evidence="9" id="KW-0378">Hydrolase</keyword>
<dbReference type="OrthoDB" id="527344at2759"/>
<evidence type="ECO:0000256" key="1">
    <source>
        <dbReference type="ARBA" id="ARBA00000402"/>
    </source>
</evidence>
<dbReference type="EMBL" id="LUCH01022156">
    <property type="protein sequence ID" value="KAF5394049.1"/>
    <property type="molecule type" value="Genomic_DNA"/>
</dbReference>
<name>A0A8J4SYU9_9TREM</name>
<keyword evidence="8" id="KW-0255">Endonuclease</keyword>
<evidence type="ECO:0000256" key="9">
    <source>
        <dbReference type="ARBA" id="ARBA00022801"/>
    </source>
</evidence>
<evidence type="ECO:0000256" key="3">
    <source>
        <dbReference type="ARBA" id="ARBA00007823"/>
    </source>
</evidence>
<evidence type="ECO:0000256" key="2">
    <source>
        <dbReference type="ARBA" id="ARBA00001947"/>
    </source>
</evidence>
<dbReference type="InterPro" id="IPR027794">
    <property type="entry name" value="tRNase_Z_dom"/>
</dbReference>
<evidence type="ECO:0000313" key="12">
    <source>
        <dbReference type="EMBL" id="KAF5394049.1"/>
    </source>
</evidence>
<evidence type="ECO:0000313" key="13">
    <source>
        <dbReference type="Proteomes" id="UP000748531"/>
    </source>
</evidence>
<evidence type="ECO:0000256" key="8">
    <source>
        <dbReference type="ARBA" id="ARBA00022759"/>
    </source>
</evidence>
<reference evidence="12" key="1">
    <citation type="submission" date="2019-05" db="EMBL/GenBank/DDBJ databases">
        <title>Annotation for the trematode Paragonimus heterotremus.</title>
        <authorList>
            <person name="Choi Y.-J."/>
        </authorList>
    </citation>
    <scope>NUCLEOTIDE SEQUENCE</scope>
    <source>
        <strain evidence="12">LC</strain>
    </source>
</reference>
<comment type="cofactor">
    <cofactor evidence="2">
        <name>Zn(2+)</name>
        <dbReference type="ChEBI" id="CHEBI:29105"/>
    </cofactor>
</comment>
<dbReference type="EC" id="3.1.26.11" evidence="4"/>
<dbReference type="GO" id="GO:0042781">
    <property type="term" value="F:3'-tRNA processing endoribonuclease activity"/>
    <property type="evidence" value="ECO:0007669"/>
    <property type="project" value="UniProtKB-EC"/>
</dbReference>
<evidence type="ECO:0000256" key="4">
    <source>
        <dbReference type="ARBA" id="ARBA00012477"/>
    </source>
</evidence>
<feature type="domain" description="tRNase Z endonuclease" evidence="11">
    <location>
        <begin position="50"/>
        <end position="97"/>
    </location>
</feature>
<proteinExistence type="inferred from homology"/>
<keyword evidence="5" id="KW-0819">tRNA processing</keyword>
<dbReference type="GO" id="GO:0046872">
    <property type="term" value="F:metal ion binding"/>
    <property type="evidence" value="ECO:0007669"/>
    <property type="project" value="UniProtKB-KW"/>
</dbReference>
<dbReference type="GO" id="GO:0005739">
    <property type="term" value="C:mitochondrion"/>
    <property type="evidence" value="ECO:0007669"/>
    <property type="project" value="TreeGrafter"/>
</dbReference>
<dbReference type="GO" id="GO:1990180">
    <property type="term" value="P:mitochondrial tRNA 3'-end processing"/>
    <property type="evidence" value="ECO:0007669"/>
    <property type="project" value="TreeGrafter"/>
</dbReference>
<dbReference type="PANTHER" id="PTHR12553">
    <property type="entry name" value="ZINC PHOSPHODIESTERASE ELAC PROTEIN 2"/>
    <property type="match status" value="1"/>
</dbReference>
<accession>A0A8J4SYU9</accession>
<keyword evidence="7" id="KW-0479">Metal-binding</keyword>
<protein>
    <recommendedName>
        <fullName evidence="4">ribonuclease Z</fullName>
        <ecNumber evidence="4">3.1.26.11</ecNumber>
    </recommendedName>
</protein>
<dbReference type="Pfam" id="PF13691">
    <property type="entry name" value="Lactamase_B_4"/>
    <property type="match status" value="1"/>
</dbReference>
<dbReference type="SUPFAM" id="SSF56281">
    <property type="entry name" value="Metallo-hydrolase/oxidoreductase"/>
    <property type="match status" value="1"/>
</dbReference>
<dbReference type="Gene3D" id="3.60.15.10">
    <property type="entry name" value="Ribonuclease Z/Hydroxyacylglutathione hydrolase-like"/>
    <property type="match status" value="1"/>
</dbReference>
<evidence type="ECO:0000256" key="10">
    <source>
        <dbReference type="ARBA" id="ARBA00022833"/>
    </source>
</evidence>
<keyword evidence="6" id="KW-0540">Nuclease</keyword>
<keyword evidence="13" id="KW-1185">Reference proteome</keyword>
<comment type="caution">
    <text evidence="12">The sequence shown here is derived from an EMBL/GenBank/DDBJ whole genome shotgun (WGS) entry which is preliminary data.</text>
</comment>
<sequence length="161" mass="17843">MKFHSHILYRGFNTSHLLAKQYRPAWSEMKPPGTISVTVLGTGHNRGPKSLLLDTGMTRYLVNCGEGTQRILTEHRSKAARIQHAFFTQMSWDNVSGLLGEGYQSLSDFLGVALTARTAGVKKLTVHGPQKVVCMEPSLGNYEISPNIRTSITFTPMYVST</sequence>
<comment type="catalytic activity">
    <reaction evidence="1">
        <text>Endonucleolytic cleavage of RNA, removing extra 3' nucleotides from tRNA precursor, generating 3' termini of tRNAs. A 3'-hydroxy group is left at the tRNA terminus and a 5'-phosphoryl group is left at the trailer molecule.</text>
        <dbReference type="EC" id="3.1.26.11"/>
    </reaction>
</comment>